<dbReference type="SMART" id="SM00953">
    <property type="entry name" value="RES"/>
    <property type="match status" value="1"/>
</dbReference>
<evidence type="ECO:0000313" key="2">
    <source>
        <dbReference type="EMBL" id="MCG7937497.1"/>
    </source>
</evidence>
<dbReference type="Pfam" id="PF08808">
    <property type="entry name" value="RES"/>
    <property type="match status" value="1"/>
</dbReference>
<proteinExistence type="predicted"/>
<reference evidence="2" key="1">
    <citation type="journal article" date="2021" name="Proc. Natl. Acad. Sci. U.S.A.">
        <title>Global biogeography of chemosynthetic symbionts reveals both localized and globally distributed symbiont groups. .</title>
        <authorList>
            <person name="Osvatic J.T."/>
            <person name="Wilkins L.G.E."/>
            <person name="Leibrecht L."/>
            <person name="Leray M."/>
            <person name="Zauner S."/>
            <person name="Polzin J."/>
            <person name="Camacho Y."/>
            <person name="Gros O."/>
            <person name="van Gils J.A."/>
            <person name="Eisen J.A."/>
            <person name="Petersen J.M."/>
            <person name="Yuen B."/>
        </authorList>
    </citation>
    <scope>NUCLEOTIDE SEQUENCE</scope>
    <source>
        <strain evidence="2">MAGL173</strain>
    </source>
</reference>
<dbReference type="AlphaFoldDB" id="A0A9E4K0Q7"/>
<dbReference type="EMBL" id="JAEPDI010000001">
    <property type="protein sequence ID" value="MCG7937497.1"/>
    <property type="molecule type" value="Genomic_DNA"/>
</dbReference>
<comment type="caution">
    <text evidence="2">The sequence shown here is derived from an EMBL/GenBank/DDBJ whole genome shotgun (WGS) entry which is preliminary data.</text>
</comment>
<feature type="domain" description="RES" evidence="1">
    <location>
        <begin position="13"/>
        <end position="139"/>
    </location>
</feature>
<gene>
    <name evidence="2" type="ORF">JAZ04_01380</name>
</gene>
<sequence length="151" mass="17124">MWRLTTKRHANTAFSGIGNRKAGSRWVPSGYSAVYTSTHLSLAVLETLVHIDPFHLKNNFVVHQADISEEIDIETLEPDTLPDDWQDGYEDPRLQAIGQDWIERASSVVLIVPSAIVPVERNIILNPLHPDFKHIKISDPTPFRFDGRLMT</sequence>
<accession>A0A9E4K0Q7</accession>
<name>A0A9E4K0Q7_9GAMM</name>
<dbReference type="Proteomes" id="UP000886687">
    <property type="component" value="Unassembled WGS sequence"/>
</dbReference>
<evidence type="ECO:0000313" key="3">
    <source>
        <dbReference type="Proteomes" id="UP000886687"/>
    </source>
</evidence>
<protein>
    <submittedName>
        <fullName evidence="2">RES family NAD+ phosphorylase</fullName>
    </submittedName>
</protein>
<organism evidence="2 3">
    <name type="scientific">Candidatus Thiodiazotropha lotti</name>
    <dbReference type="NCBI Taxonomy" id="2792787"/>
    <lineage>
        <taxon>Bacteria</taxon>
        <taxon>Pseudomonadati</taxon>
        <taxon>Pseudomonadota</taxon>
        <taxon>Gammaproteobacteria</taxon>
        <taxon>Chromatiales</taxon>
        <taxon>Sedimenticolaceae</taxon>
        <taxon>Candidatus Thiodiazotropha</taxon>
    </lineage>
</organism>
<dbReference type="InterPro" id="IPR014914">
    <property type="entry name" value="RES_dom"/>
</dbReference>
<evidence type="ECO:0000259" key="1">
    <source>
        <dbReference type="SMART" id="SM00953"/>
    </source>
</evidence>